<evidence type="ECO:0000256" key="4">
    <source>
        <dbReference type="ARBA" id="ARBA00023125"/>
    </source>
</evidence>
<dbReference type="OMA" id="VYNQEMR"/>
<dbReference type="PANTHER" id="PTHR31944:SF131">
    <property type="entry name" value="HEME-RESPONSIVE ZINC FINGER TRANSCRIPTION FACTOR HAP1"/>
    <property type="match status" value="1"/>
</dbReference>
<evidence type="ECO:0000256" key="6">
    <source>
        <dbReference type="ARBA" id="ARBA00023242"/>
    </source>
</evidence>
<dbReference type="eggNOG" id="ENOG502SH73">
    <property type="taxonomic scope" value="Eukaryota"/>
</dbReference>
<dbReference type="InterPro" id="IPR007219">
    <property type="entry name" value="XnlR_reg_dom"/>
</dbReference>
<evidence type="ECO:0000259" key="8">
    <source>
        <dbReference type="PROSITE" id="PS50048"/>
    </source>
</evidence>
<dbReference type="EMBL" id="KB446540">
    <property type="protein sequence ID" value="EME43562.1"/>
    <property type="molecule type" value="Genomic_DNA"/>
</dbReference>
<feature type="domain" description="Zn(2)-C6 fungal-type" evidence="8">
    <location>
        <begin position="34"/>
        <end position="66"/>
    </location>
</feature>
<evidence type="ECO:0000256" key="7">
    <source>
        <dbReference type="SAM" id="MobiDB-lite"/>
    </source>
</evidence>
<keyword evidence="5" id="KW-0804">Transcription</keyword>
<protein>
    <submittedName>
        <fullName evidence="9">C6 zinc finger domain-containing protein</fullName>
    </submittedName>
</protein>
<dbReference type="GO" id="GO:0000978">
    <property type="term" value="F:RNA polymerase II cis-regulatory region sequence-specific DNA binding"/>
    <property type="evidence" value="ECO:0007669"/>
    <property type="project" value="TreeGrafter"/>
</dbReference>
<reference evidence="10" key="1">
    <citation type="journal article" date="2012" name="PLoS Genet.">
        <title>The genomes of the fungal plant pathogens Cladosporium fulvum and Dothistroma septosporum reveal adaptation to different hosts and lifestyles but also signatures of common ancestry.</title>
        <authorList>
            <person name="de Wit P.J.G.M."/>
            <person name="van der Burgt A."/>
            <person name="Oekmen B."/>
            <person name="Stergiopoulos I."/>
            <person name="Abd-Elsalam K.A."/>
            <person name="Aerts A.L."/>
            <person name="Bahkali A.H."/>
            <person name="Beenen H.G."/>
            <person name="Chettri P."/>
            <person name="Cox M.P."/>
            <person name="Datema E."/>
            <person name="de Vries R.P."/>
            <person name="Dhillon B."/>
            <person name="Ganley A.R."/>
            <person name="Griffiths S.A."/>
            <person name="Guo Y."/>
            <person name="Hamelin R.C."/>
            <person name="Henrissat B."/>
            <person name="Kabir M.S."/>
            <person name="Jashni M.K."/>
            <person name="Kema G."/>
            <person name="Klaubauf S."/>
            <person name="Lapidus A."/>
            <person name="Levasseur A."/>
            <person name="Lindquist E."/>
            <person name="Mehrabi R."/>
            <person name="Ohm R.A."/>
            <person name="Owen T.J."/>
            <person name="Salamov A."/>
            <person name="Schwelm A."/>
            <person name="Schijlen E."/>
            <person name="Sun H."/>
            <person name="van den Burg H.A."/>
            <person name="van Ham R.C.H.J."/>
            <person name="Zhang S."/>
            <person name="Goodwin S.B."/>
            <person name="Grigoriev I.V."/>
            <person name="Collemare J."/>
            <person name="Bradshaw R.E."/>
        </authorList>
    </citation>
    <scope>NUCLEOTIDE SEQUENCE [LARGE SCALE GENOMIC DNA]</scope>
    <source>
        <strain evidence="10">NZE10 / CBS 128990</strain>
    </source>
</reference>
<feature type="region of interest" description="Disordered" evidence="7">
    <location>
        <begin position="1"/>
        <end position="27"/>
    </location>
</feature>
<reference evidence="9 10" key="2">
    <citation type="journal article" date="2012" name="PLoS Pathog.">
        <title>Diverse lifestyles and strategies of plant pathogenesis encoded in the genomes of eighteen Dothideomycetes fungi.</title>
        <authorList>
            <person name="Ohm R.A."/>
            <person name="Feau N."/>
            <person name="Henrissat B."/>
            <person name="Schoch C.L."/>
            <person name="Horwitz B.A."/>
            <person name="Barry K.W."/>
            <person name="Condon B.J."/>
            <person name="Copeland A.C."/>
            <person name="Dhillon B."/>
            <person name="Glaser F."/>
            <person name="Hesse C.N."/>
            <person name="Kosti I."/>
            <person name="LaButti K."/>
            <person name="Lindquist E.A."/>
            <person name="Lucas S."/>
            <person name="Salamov A.A."/>
            <person name="Bradshaw R.E."/>
            <person name="Ciuffetti L."/>
            <person name="Hamelin R.C."/>
            <person name="Kema G.H.J."/>
            <person name="Lawrence C."/>
            <person name="Scott J.A."/>
            <person name="Spatafora J.W."/>
            <person name="Turgeon B.G."/>
            <person name="de Wit P.J.G.M."/>
            <person name="Zhong S."/>
            <person name="Goodwin S.B."/>
            <person name="Grigoriev I.V."/>
        </authorList>
    </citation>
    <scope>NUCLEOTIDE SEQUENCE [LARGE SCALE GENOMIC DNA]</scope>
    <source>
        <strain evidence="10">NZE10 / CBS 128990</strain>
    </source>
</reference>
<dbReference type="InterPro" id="IPR051430">
    <property type="entry name" value="Fungal_TF_Env_Response"/>
</dbReference>
<dbReference type="SMART" id="SM00066">
    <property type="entry name" value="GAL4"/>
    <property type="match status" value="1"/>
</dbReference>
<organism evidence="9 10">
    <name type="scientific">Dothistroma septosporum (strain NZE10 / CBS 128990)</name>
    <name type="common">Red band needle blight fungus</name>
    <name type="synonym">Mycosphaerella pini</name>
    <dbReference type="NCBI Taxonomy" id="675120"/>
    <lineage>
        <taxon>Eukaryota</taxon>
        <taxon>Fungi</taxon>
        <taxon>Dikarya</taxon>
        <taxon>Ascomycota</taxon>
        <taxon>Pezizomycotina</taxon>
        <taxon>Dothideomycetes</taxon>
        <taxon>Dothideomycetidae</taxon>
        <taxon>Mycosphaerellales</taxon>
        <taxon>Mycosphaerellaceae</taxon>
        <taxon>Dothistroma</taxon>
    </lineage>
</organism>
<keyword evidence="2" id="KW-0862">Zinc</keyword>
<dbReference type="SUPFAM" id="SSF57701">
    <property type="entry name" value="Zn2/Cys6 DNA-binding domain"/>
    <property type="match status" value="1"/>
</dbReference>
<name>M2XM81_DOTSN</name>
<dbReference type="HOGENOM" id="CLU_007091_1_0_1"/>
<dbReference type="Pfam" id="PF00172">
    <property type="entry name" value="Zn_clus"/>
    <property type="match status" value="1"/>
</dbReference>
<keyword evidence="4" id="KW-0238">DNA-binding</keyword>
<evidence type="ECO:0000313" key="9">
    <source>
        <dbReference type="EMBL" id="EME43562.1"/>
    </source>
</evidence>
<evidence type="ECO:0000256" key="3">
    <source>
        <dbReference type="ARBA" id="ARBA00023015"/>
    </source>
</evidence>
<evidence type="ECO:0000256" key="5">
    <source>
        <dbReference type="ARBA" id="ARBA00023163"/>
    </source>
</evidence>
<proteinExistence type="predicted"/>
<dbReference type="PROSITE" id="PS00463">
    <property type="entry name" value="ZN2_CY6_FUNGAL_1"/>
    <property type="match status" value="1"/>
</dbReference>
<keyword evidence="10" id="KW-1185">Reference proteome</keyword>
<dbReference type="CDD" id="cd12148">
    <property type="entry name" value="fungal_TF_MHR"/>
    <property type="match status" value="1"/>
</dbReference>
<dbReference type="Gene3D" id="4.10.240.10">
    <property type="entry name" value="Zn(2)-C6 fungal-type DNA-binding domain"/>
    <property type="match status" value="1"/>
</dbReference>
<gene>
    <name evidence="9" type="primary">tfc6</name>
    <name evidence="9" type="ORF">DOTSEDRAFT_72812</name>
</gene>
<dbReference type="PANTHER" id="PTHR31944">
    <property type="entry name" value="HEME-RESPONSIVE ZINC FINGER TRANSCRIPTION FACTOR HAP1"/>
    <property type="match status" value="1"/>
</dbReference>
<accession>M2XM81</accession>
<keyword evidence="3" id="KW-0805">Transcription regulation</keyword>
<dbReference type="STRING" id="675120.M2XM81"/>
<dbReference type="OrthoDB" id="4236860at2759"/>
<sequence length="774" mass="85967">MPTDPFLPEGRNFPRTRSPDGAERDRKRRRKVLSCYDCRRRKLQCDRALPACGRCTKAGQAANCLYLEDAADIPLREDAHITPSSAAGRQPASYGHSSRSVGASVGATGDLLSRLEFQDGRIKQLEAALAAAGGSVKPRMPPTPDSFVGGPDPVAPIVDRETTLLRGRSFKTQFHGNTHPGALIARIPELHGFTRETFEQFPALGRIKEDMSSLESRTNCAGVKHGAVADDALKALLPSKDEADALIETYLDSFGALYHIIHLPSFWEEYNNMWSDVQATKAHFVALVLVMMSAAQCLTTAKPWLYRANSSTAREKAIAMIAAVDDWLMEQSQKHVEALDFQVRVLLQLAKQVVGRKFKRTWTDMGHVVRFCMAAGLHRTPDLIRKPTSLLDKELRKRVWAAATELELQAAFDRGMVSSPWPAQSDCPAPTYIADDDLDQETPHMPALRRADDFTQVSYLCLSSESIMLRQSLNTYLNNIRQRVHFDESKHYTEEIESCLQTLPEWIGTSSQIAHTMLSLNLRQYLLVLHDRQLRIAESKAERDFSRMILVETATKMLEQHQALTNKGIYALELLCYDQLRAALSLCHIASLNPQADDALSRVVDDSTNRLVPAAIEMLTDKVIRFGREQRQLWILLAANGFMKSKKTPSKRLVYMQEAVDKITRPYYKIMACQEDAPVKTPAAGTGAERNGEVLPGISDYYANANTRAAATTGSANECSATDTAPLLDLDEIAAWTFEDWSFDPADLAAAFPEGTYANTGTTPYPSGAPYPPT</sequence>
<dbReference type="PROSITE" id="PS50048">
    <property type="entry name" value="ZN2_CY6_FUNGAL_2"/>
    <property type="match status" value="1"/>
</dbReference>
<dbReference type="GO" id="GO:0006351">
    <property type="term" value="P:DNA-templated transcription"/>
    <property type="evidence" value="ECO:0007669"/>
    <property type="project" value="InterPro"/>
</dbReference>
<dbReference type="Proteomes" id="UP000016933">
    <property type="component" value="Unassembled WGS sequence"/>
</dbReference>
<evidence type="ECO:0000256" key="2">
    <source>
        <dbReference type="ARBA" id="ARBA00022833"/>
    </source>
</evidence>
<dbReference type="InterPro" id="IPR036864">
    <property type="entry name" value="Zn2-C6_fun-type_DNA-bd_sf"/>
</dbReference>
<keyword evidence="6" id="KW-0539">Nucleus</keyword>
<dbReference type="GO" id="GO:0005634">
    <property type="term" value="C:nucleus"/>
    <property type="evidence" value="ECO:0007669"/>
    <property type="project" value="TreeGrafter"/>
</dbReference>
<dbReference type="GO" id="GO:0008270">
    <property type="term" value="F:zinc ion binding"/>
    <property type="evidence" value="ECO:0007669"/>
    <property type="project" value="InterPro"/>
</dbReference>
<evidence type="ECO:0000313" key="10">
    <source>
        <dbReference type="Proteomes" id="UP000016933"/>
    </source>
</evidence>
<keyword evidence="1" id="KW-0479">Metal-binding</keyword>
<evidence type="ECO:0000256" key="1">
    <source>
        <dbReference type="ARBA" id="ARBA00022723"/>
    </source>
</evidence>
<dbReference type="Pfam" id="PF04082">
    <property type="entry name" value="Fungal_trans"/>
    <property type="match status" value="1"/>
</dbReference>
<dbReference type="CDD" id="cd00067">
    <property type="entry name" value="GAL4"/>
    <property type="match status" value="1"/>
</dbReference>
<dbReference type="AlphaFoldDB" id="M2XM81"/>
<dbReference type="GO" id="GO:0001228">
    <property type="term" value="F:DNA-binding transcription activator activity, RNA polymerase II-specific"/>
    <property type="evidence" value="ECO:0007669"/>
    <property type="project" value="TreeGrafter"/>
</dbReference>
<dbReference type="InterPro" id="IPR001138">
    <property type="entry name" value="Zn2Cys6_DnaBD"/>
</dbReference>